<dbReference type="Pfam" id="PF00400">
    <property type="entry name" value="WD40"/>
    <property type="match status" value="1"/>
</dbReference>
<dbReference type="InterPro" id="IPR001680">
    <property type="entry name" value="WD40_rpt"/>
</dbReference>
<evidence type="ECO:0000256" key="1">
    <source>
        <dbReference type="ARBA" id="ARBA00022574"/>
    </source>
</evidence>
<protein>
    <recommendedName>
        <fullName evidence="6">WD40 repeat-like protein</fullName>
    </recommendedName>
</protein>
<gene>
    <name evidence="4" type="ORF">HGRIS_004237</name>
</gene>
<sequence length="151" mass="16515">MALASSLARKTTPSACGNAYTGIQTMSPLEGHSDSVNSVAFSPDGTRIVSGSYDNTIRVWNAYTGIQTMSPLEGHSEDINNVPISTHSARTLPGHSHAHHQLAGPKVHPQSCRHWAVPMALREGHESRSYTHWVSYLDPSSNRYTIHPLFL</sequence>
<keyword evidence="1 3" id="KW-0853">WD repeat</keyword>
<dbReference type="InterPro" id="IPR015943">
    <property type="entry name" value="WD40/YVTN_repeat-like_dom_sf"/>
</dbReference>
<evidence type="ECO:0000313" key="5">
    <source>
        <dbReference type="Proteomes" id="UP001556367"/>
    </source>
</evidence>
<dbReference type="Gene3D" id="2.130.10.10">
    <property type="entry name" value="YVTN repeat-like/Quinoprotein amine dehydrogenase"/>
    <property type="match status" value="1"/>
</dbReference>
<reference evidence="5" key="1">
    <citation type="submission" date="2024-06" db="EMBL/GenBank/DDBJ databases">
        <title>Multi-omics analyses provide insights into the biosynthesis of the anticancer antibiotic pleurotin in Hohenbuehelia grisea.</title>
        <authorList>
            <person name="Weaver J.A."/>
            <person name="Alberti F."/>
        </authorList>
    </citation>
    <scope>NUCLEOTIDE SEQUENCE [LARGE SCALE GENOMIC DNA]</scope>
    <source>
        <strain evidence="5">T-177</strain>
    </source>
</reference>
<keyword evidence="5" id="KW-1185">Reference proteome</keyword>
<dbReference type="PROSITE" id="PS50082">
    <property type="entry name" value="WD_REPEATS_2"/>
    <property type="match status" value="1"/>
</dbReference>
<dbReference type="InterPro" id="IPR036322">
    <property type="entry name" value="WD40_repeat_dom_sf"/>
</dbReference>
<feature type="repeat" description="WD" evidence="3">
    <location>
        <begin position="29"/>
        <end position="70"/>
    </location>
</feature>
<organism evidence="4 5">
    <name type="scientific">Hohenbuehelia grisea</name>
    <dbReference type="NCBI Taxonomy" id="104357"/>
    <lineage>
        <taxon>Eukaryota</taxon>
        <taxon>Fungi</taxon>
        <taxon>Dikarya</taxon>
        <taxon>Basidiomycota</taxon>
        <taxon>Agaricomycotina</taxon>
        <taxon>Agaricomycetes</taxon>
        <taxon>Agaricomycetidae</taxon>
        <taxon>Agaricales</taxon>
        <taxon>Pleurotineae</taxon>
        <taxon>Pleurotaceae</taxon>
        <taxon>Hohenbuehelia</taxon>
    </lineage>
</organism>
<dbReference type="EMBL" id="JASNQZ010000019">
    <property type="protein sequence ID" value="KAL0945083.1"/>
    <property type="molecule type" value="Genomic_DNA"/>
</dbReference>
<dbReference type="Proteomes" id="UP001556367">
    <property type="component" value="Unassembled WGS sequence"/>
</dbReference>
<proteinExistence type="predicted"/>
<name>A0ABR3IP66_9AGAR</name>
<dbReference type="PANTHER" id="PTHR22847:SF637">
    <property type="entry name" value="WD REPEAT DOMAIN 5B"/>
    <property type="match status" value="1"/>
</dbReference>
<dbReference type="SMART" id="SM00320">
    <property type="entry name" value="WD40"/>
    <property type="match status" value="1"/>
</dbReference>
<dbReference type="SUPFAM" id="SSF50978">
    <property type="entry name" value="WD40 repeat-like"/>
    <property type="match status" value="1"/>
</dbReference>
<dbReference type="PROSITE" id="PS50294">
    <property type="entry name" value="WD_REPEATS_REGION"/>
    <property type="match status" value="1"/>
</dbReference>
<evidence type="ECO:0000313" key="4">
    <source>
        <dbReference type="EMBL" id="KAL0945083.1"/>
    </source>
</evidence>
<accession>A0ABR3IP66</accession>
<dbReference type="PANTHER" id="PTHR22847">
    <property type="entry name" value="WD40 REPEAT PROTEIN"/>
    <property type="match status" value="1"/>
</dbReference>
<evidence type="ECO:0008006" key="6">
    <source>
        <dbReference type="Google" id="ProtNLM"/>
    </source>
</evidence>
<keyword evidence="2" id="KW-0677">Repeat</keyword>
<comment type="caution">
    <text evidence="4">The sequence shown here is derived from an EMBL/GenBank/DDBJ whole genome shotgun (WGS) entry which is preliminary data.</text>
</comment>
<evidence type="ECO:0000256" key="2">
    <source>
        <dbReference type="ARBA" id="ARBA00022737"/>
    </source>
</evidence>
<evidence type="ECO:0000256" key="3">
    <source>
        <dbReference type="PROSITE-ProRule" id="PRU00221"/>
    </source>
</evidence>